<dbReference type="Gene3D" id="3.40.1010.10">
    <property type="entry name" value="Cobalt-precorrin-4 Transmethylase, Domain 1"/>
    <property type="match status" value="2"/>
</dbReference>
<dbReference type="Gene3D" id="3.30.950.10">
    <property type="entry name" value="Methyltransferase, Cobalt-precorrin-4 Transmethylase, Domain 2"/>
    <property type="match status" value="2"/>
</dbReference>
<sequence length="548" mass="60218">MKIRTINPMPLAIAIALLLMTSTALAGTGGQHSKKNKVSQPHIYLVGMGPGDADLITISAQQTVRKADLIICDPILAKQFSGLLAGKELLVTGEDSRLKTENSAGRAAKRDRIIKTVRSAVKANKVVAILDHGDPMVYGNLTWCLTAFKDLTVKVEPGICLFHAANAALRDDISFSDIAKSIIITTNDAPGQKDTIDKLASKSATMVVCCSKNDFSLMLKKLSKKYSSETPIALVFNTGYTHKEKVVWGTIADIEKIASKQKIPKEFMVFVGANLDSPKYHVKAEKKKGKLYLVGLYFNNADLATLRAANIVEKSDLIIDQFGVLKTGFKHKRLLQGKEIWVPSGKEAWIWHGYGKSADAFSGKDLERFVAAEKARQETAVKVRQAIEKGKQVCILDIGDPLTYAPWSWISREFADLDPIVVPGMSSFDVANAVLQKSVTQGGNTKSVILTVPDVDDWLNKTCFDFDAMLERQTSLVIFMPGYMITLPDIVNKLSVYYDLKTPIALVGNAGFKDSQRVVKGRLDNIVELVGKEKMPQSYLIYVGPFLN</sequence>
<accession>A0A0D2J7D5</accession>
<dbReference type="AlphaFoldDB" id="A0A0D2J7D5"/>
<dbReference type="OrthoDB" id="9804789at2"/>
<evidence type="ECO:0000256" key="1">
    <source>
        <dbReference type="ARBA" id="ARBA00022603"/>
    </source>
</evidence>
<name>A0A0D2J7D5_9BACT</name>
<keyword evidence="3" id="KW-0949">S-adenosyl-L-methionine</keyword>
<dbReference type="InParanoid" id="A0A0D2J7D5"/>
<evidence type="ECO:0000313" key="7">
    <source>
        <dbReference type="Proteomes" id="UP000032233"/>
    </source>
</evidence>
<dbReference type="Proteomes" id="UP000032233">
    <property type="component" value="Unassembled WGS sequence"/>
</dbReference>
<keyword evidence="4" id="KW-0732">Signal</keyword>
<dbReference type="CDD" id="cd11724">
    <property type="entry name" value="TP_methylase"/>
    <property type="match status" value="2"/>
</dbReference>
<evidence type="ECO:0000256" key="3">
    <source>
        <dbReference type="ARBA" id="ARBA00022691"/>
    </source>
</evidence>
<dbReference type="InterPro" id="IPR000878">
    <property type="entry name" value="4pyrrol_Mease"/>
</dbReference>
<dbReference type="EMBL" id="AZAC01000051">
    <property type="protein sequence ID" value="KIX11621.1"/>
    <property type="molecule type" value="Genomic_DNA"/>
</dbReference>
<evidence type="ECO:0000313" key="6">
    <source>
        <dbReference type="EMBL" id="KIX11621.1"/>
    </source>
</evidence>
<dbReference type="InterPro" id="IPR014777">
    <property type="entry name" value="4pyrrole_Mease_sub1"/>
</dbReference>
<feature type="signal peptide" evidence="4">
    <location>
        <begin position="1"/>
        <end position="26"/>
    </location>
</feature>
<dbReference type="InterPro" id="IPR014776">
    <property type="entry name" value="4pyrrole_Mease_sub2"/>
</dbReference>
<dbReference type="InterPro" id="IPR035996">
    <property type="entry name" value="4pyrrol_Methylase_sf"/>
</dbReference>
<dbReference type="InterPro" id="IPR050161">
    <property type="entry name" value="Siro_Cobalamin_biosynth"/>
</dbReference>
<protein>
    <recommendedName>
        <fullName evidence="5">Tetrapyrrole methylase domain-containing protein</fullName>
    </recommendedName>
</protein>
<gene>
    <name evidence="6" type="ORF">X474_23410</name>
</gene>
<reference evidence="6 7" key="1">
    <citation type="submission" date="2013-11" db="EMBL/GenBank/DDBJ databases">
        <title>Metagenomic analysis of a methanogenic consortium involved in long chain n-alkane degradation.</title>
        <authorList>
            <person name="Davidova I.A."/>
            <person name="Callaghan A.V."/>
            <person name="Wawrik B."/>
            <person name="Pruitt S."/>
            <person name="Marks C."/>
            <person name="Duncan K.E."/>
            <person name="Suflita J.M."/>
        </authorList>
    </citation>
    <scope>NUCLEOTIDE SEQUENCE [LARGE SCALE GENOMIC DNA]</scope>
    <source>
        <strain evidence="6 7">SPR</strain>
    </source>
</reference>
<dbReference type="RefSeq" id="WP_044351812.1">
    <property type="nucleotide sequence ID" value="NZ_AZAC01000051.1"/>
</dbReference>
<organism evidence="6 7">
    <name type="scientific">Dethiosulfatarculus sandiegensis</name>
    <dbReference type="NCBI Taxonomy" id="1429043"/>
    <lineage>
        <taxon>Bacteria</taxon>
        <taxon>Pseudomonadati</taxon>
        <taxon>Thermodesulfobacteriota</taxon>
        <taxon>Desulfarculia</taxon>
        <taxon>Desulfarculales</taxon>
        <taxon>Desulfarculaceae</taxon>
        <taxon>Dethiosulfatarculus</taxon>
    </lineage>
</organism>
<evidence type="ECO:0000256" key="2">
    <source>
        <dbReference type="ARBA" id="ARBA00022679"/>
    </source>
</evidence>
<dbReference type="GO" id="GO:0008168">
    <property type="term" value="F:methyltransferase activity"/>
    <property type="evidence" value="ECO:0007669"/>
    <property type="project" value="UniProtKB-KW"/>
</dbReference>
<keyword evidence="7" id="KW-1185">Reference proteome</keyword>
<evidence type="ECO:0000259" key="5">
    <source>
        <dbReference type="Pfam" id="PF00590"/>
    </source>
</evidence>
<dbReference type="Pfam" id="PF00590">
    <property type="entry name" value="TP_methylase"/>
    <property type="match status" value="2"/>
</dbReference>
<feature type="chain" id="PRO_5002244667" description="Tetrapyrrole methylase domain-containing protein" evidence="4">
    <location>
        <begin position="27"/>
        <end position="548"/>
    </location>
</feature>
<feature type="domain" description="Tetrapyrrole methylase" evidence="5">
    <location>
        <begin position="42"/>
        <end position="254"/>
    </location>
</feature>
<comment type="caution">
    <text evidence="6">The sequence shown here is derived from an EMBL/GenBank/DDBJ whole genome shotgun (WGS) entry which is preliminary data.</text>
</comment>
<feature type="domain" description="Tetrapyrrole methylase" evidence="5">
    <location>
        <begin position="290"/>
        <end position="526"/>
    </location>
</feature>
<keyword evidence="2" id="KW-0808">Transferase</keyword>
<proteinExistence type="predicted"/>
<evidence type="ECO:0000256" key="4">
    <source>
        <dbReference type="SAM" id="SignalP"/>
    </source>
</evidence>
<dbReference type="PANTHER" id="PTHR45790">
    <property type="entry name" value="SIROHEME SYNTHASE-RELATED"/>
    <property type="match status" value="1"/>
</dbReference>
<dbReference type="STRING" id="1429043.X474_23410"/>
<dbReference type="SUPFAM" id="SSF53790">
    <property type="entry name" value="Tetrapyrrole methylase"/>
    <property type="match status" value="2"/>
</dbReference>
<keyword evidence="1" id="KW-0489">Methyltransferase</keyword>
<dbReference type="GO" id="GO:0032259">
    <property type="term" value="P:methylation"/>
    <property type="evidence" value="ECO:0007669"/>
    <property type="project" value="UniProtKB-KW"/>
</dbReference>